<feature type="transmembrane region" description="Helical" evidence="8">
    <location>
        <begin position="96"/>
        <end position="114"/>
    </location>
</feature>
<feature type="transmembrane region" description="Helical" evidence="8">
    <location>
        <begin position="143"/>
        <end position="161"/>
    </location>
</feature>
<evidence type="ECO:0000256" key="1">
    <source>
        <dbReference type="ARBA" id="ARBA00004651"/>
    </source>
</evidence>
<accession>A0A0G0LS36</accession>
<keyword evidence="3" id="KW-0328">Glycosyltransferase</keyword>
<feature type="transmembrane region" description="Helical" evidence="8">
    <location>
        <begin position="330"/>
        <end position="348"/>
    </location>
</feature>
<feature type="transmembrane region" description="Helical" evidence="8">
    <location>
        <begin position="306"/>
        <end position="324"/>
    </location>
</feature>
<dbReference type="AlphaFoldDB" id="A0A0G0LS36"/>
<feature type="transmembrane region" description="Helical" evidence="8">
    <location>
        <begin position="276"/>
        <end position="294"/>
    </location>
</feature>
<evidence type="ECO:0000313" key="10">
    <source>
        <dbReference type="EMBL" id="KKQ55401.1"/>
    </source>
</evidence>
<protein>
    <recommendedName>
        <fullName evidence="9">Glycosyltransferase RgtA/B/C/D-like domain-containing protein</fullName>
    </recommendedName>
</protein>
<name>A0A0G0LS36_9BACT</name>
<evidence type="ECO:0000256" key="8">
    <source>
        <dbReference type="SAM" id="Phobius"/>
    </source>
</evidence>
<dbReference type="PANTHER" id="PTHR33908">
    <property type="entry name" value="MANNOSYLTRANSFERASE YKCB-RELATED"/>
    <property type="match status" value="1"/>
</dbReference>
<feature type="transmembrane region" description="Helical" evidence="8">
    <location>
        <begin position="12"/>
        <end position="34"/>
    </location>
</feature>
<sequence length="493" mass="57222">MNRDLFRISCFVLRILTKVMLYIILIFTLVLRLITINQSLWLDEAIGALAVRNMSYSDLITGFLTVDNHPPLYYFLLKFWTGIFGYSEISLRMPSVLFGVGTVFFIYLIGNRIFDSKKSGLIAAVLLSSSQLHIYYSQEARMYSMVAFFAVLAVYSFLHLFEDRSNFKYWLLFSSSITVMVFTDYMPVFLLPAFFIYAIFQKHKKNWWYKFMLSFVPIILAGIIWFPIFQKQSAGGLWLMQTLPEWKNLAGGANLKQLLLVWMKFTLGRISFTDKTLYYLITVIASIPNAILFANAMKSYKKNKLLLLWLLIPILLSFLISVFFPAFIYFRLLFVLPAFYLIAAISVGNMKSGRILAGMLIAINLVSCVIYYTDDFQKREMWREAVTYVENRIADNEIVIFSYPEPFAPYRWYEKKEYLSFGATDSIKTEKVNASDKTRELVSNVSGVYYFEYLNDLSDPTRIVMNVIVESGFTEKEVTGDFNGVGMIYHFVR</sequence>
<evidence type="ECO:0000256" key="3">
    <source>
        <dbReference type="ARBA" id="ARBA00022676"/>
    </source>
</evidence>
<proteinExistence type="predicted"/>
<dbReference type="GO" id="GO:0009103">
    <property type="term" value="P:lipopolysaccharide biosynthetic process"/>
    <property type="evidence" value="ECO:0007669"/>
    <property type="project" value="UniProtKB-ARBA"/>
</dbReference>
<reference evidence="10 11" key="1">
    <citation type="journal article" date="2015" name="Nature">
        <title>rRNA introns, odd ribosomes, and small enigmatic genomes across a large radiation of phyla.</title>
        <authorList>
            <person name="Brown C.T."/>
            <person name="Hug L.A."/>
            <person name="Thomas B.C."/>
            <person name="Sharon I."/>
            <person name="Castelle C.J."/>
            <person name="Singh A."/>
            <person name="Wilkins M.J."/>
            <person name="Williams K.H."/>
            <person name="Banfield J.F."/>
        </authorList>
    </citation>
    <scope>NUCLEOTIDE SEQUENCE [LARGE SCALE GENOMIC DNA]</scope>
</reference>
<feature type="transmembrane region" description="Helical" evidence="8">
    <location>
        <begin position="355"/>
        <end position="373"/>
    </location>
</feature>
<dbReference type="InterPro" id="IPR038731">
    <property type="entry name" value="RgtA/B/C-like"/>
</dbReference>
<keyword evidence="5 8" id="KW-0812">Transmembrane</keyword>
<dbReference type="Proteomes" id="UP000034096">
    <property type="component" value="Unassembled WGS sequence"/>
</dbReference>
<evidence type="ECO:0000313" key="11">
    <source>
        <dbReference type="Proteomes" id="UP000034096"/>
    </source>
</evidence>
<dbReference type="GO" id="GO:0010041">
    <property type="term" value="P:response to iron(III) ion"/>
    <property type="evidence" value="ECO:0007669"/>
    <property type="project" value="TreeGrafter"/>
</dbReference>
<evidence type="ECO:0000256" key="7">
    <source>
        <dbReference type="ARBA" id="ARBA00023136"/>
    </source>
</evidence>
<dbReference type="STRING" id="1618583.US75_C0022G0003"/>
<keyword evidence="4" id="KW-0808">Transferase</keyword>
<evidence type="ECO:0000256" key="6">
    <source>
        <dbReference type="ARBA" id="ARBA00022989"/>
    </source>
</evidence>
<dbReference type="GO" id="GO:0005886">
    <property type="term" value="C:plasma membrane"/>
    <property type="evidence" value="ECO:0007669"/>
    <property type="project" value="UniProtKB-SubCell"/>
</dbReference>
<evidence type="ECO:0000256" key="2">
    <source>
        <dbReference type="ARBA" id="ARBA00022475"/>
    </source>
</evidence>
<dbReference type="GO" id="GO:0016763">
    <property type="term" value="F:pentosyltransferase activity"/>
    <property type="evidence" value="ECO:0007669"/>
    <property type="project" value="TreeGrafter"/>
</dbReference>
<dbReference type="InterPro" id="IPR050297">
    <property type="entry name" value="LipidA_mod_glycosyltrf_83"/>
</dbReference>
<dbReference type="EMBL" id="LBUE01000022">
    <property type="protein sequence ID" value="KKQ55401.1"/>
    <property type="molecule type" value="Genomic_DNA"/>
</dbReference>
<dbReference type="Pfam" id="PF13231">
    <property type="entry name" value="PMT_2"/>
    <property type="match status" value="1"/>
</dbReference>
<evidence type="ECO:0000256" key="5">
    <source>
        <dbReference type="ARBA" id="ARBA00022692"/>
    </source>
</evidence>
<feature type="domain" description="Glycosyltransferase RgtA/B/C/D-like" evidence="9">
    <location>
        <begin position="68"/>
        <end position="225"/>
    </location>
</feature>
<keyword evidence="2" id="KW-1003">Cell membrane</keyword>
<comment type="caution">
    <text evidence="10">The sequence shown here is derived from an EMBL/GenBank/DDBJ whole genome shotgun (WGS) entry which is preliminary data.</text>
</comment>
<feature type="transmembrane region" description="Helical" evidence="8">
    <location>
        <begin position="207"/>
        <end position="228"/>
    </location>
</feature>
<feature type="transmembrane region" description="Helical" evidence="8">
    <location>
        <begin position="167"/>
        <end position="200"/>
    </location>
</feature>
<comment type="subcellular location">
    <subcellularLocation>
        <location evidence="1">Cell membrane</location>
        <topology evidence="1">Multi-pass membrane protein</topology>
    </subcellularLocation>
</comment>
<dbReference type="PANTHER" id="PTHR33908:SF3">
    <property type="entry name" value="UNDECAPRENYL PHOSPHATE-ALPHA-4-AMINO-4-DEOXY-L-ARABINOSE ARABINOSYL TRANSFERASE"/>
    <property type="match status" value="1"/>
</dbReference>
<evidence type="ECO:0000256" key="4">
    <source>
        <dbReference type="ARBA" id="ARBA00022679"/>
    </source>
</evidence>
<evidence type="ECO:0000259" key="9">
    <source>
        <dbReference type="Pfam" id="PF13231"/>
    </source>
</evidence>
<keyword evidence="7 8" id="KW-0472">Membrane</keyword>
<organism evidence="10 11">
    <name type="scientific">Candidatus Woesebacteria bacterium GW2011_GWC1_38_13</name>
    <dbReference type="NCBI Taxonomy" id="1618583"/>
    <lineage>
        <taxon>Bacteria</taxon>
        <taxon>Candidatus Woeseibacteriota</taxon>
    </lineage>
</organism>
<gene>
    <name evidence="10" type="ORF">US75_C0022G0003</name>
</gene>
<keyword evidence="6 8" id="KW-1133">Transmembrane helix</keyword>